<feature type="transmembrane region" description="Helical" evidence="2">
    <location>
        <begin position="256"/>
        <end position="274"/>
    </location>
</feature>
<dbReference type="PANTHER" id="PTHR45689:SF5">
    <property type="entry name" value="I[[H]] CHANNEL, ISOFORM E"/>
    <property type="match status" value="1"/>
</dbReference>
<accession>Q245W8</accession>
<organism evidence="4 5">
    <name type="scientific">Tetrahymena thermophila (strain SB210)</name>
    <dbReference type="NCBI Taxonomy" id="312017"/>
    <lineage>
        <taxon>Eukaryota</taxon>
        <taxon>Sar</taxon>
        <taxon>Alveolata</taxon>
        <taxon>Ciliophora</taxon>
        <taxon>Intramacronucleata</taxon>
        <taxon>Oligohymenophorea</taxon>
        <taxon>Hymenostomatida</taxon>
        <taxon>Tetrahymenina</taxon>
        <taxon>Tetrahymenidae</taxon>
        <taxon>Tetrahymena</taxon>
    </lineage>
</organism>
<dbReference type="HOGENOM" id="CLU_273911_0_0_1"/>
<dbReference type="OrthoDB" id="421226at2759"/>
<dbReference type="EMBL" id="GG662474">
    <property type="protein sequence ID" value="EAS03515.3"/>
    <property type="molecule type" value="Genomic_DNA"/>
</dbReference>
<name>Q245W8_TETTS</name>
<dbReference type="InterPro" id="IPR014710">
    <property type="entry name" value="RmlC-like_jellyroll"/>
</dbReference>
<evidence type="ECO:0000313" key="5">
    <source>
        <dbReference type="Proteomes" id="UP000009168"/>
    </source>
</evidence>
<keyword evidence="2" id="KW-1133">Transmembrane helix</keyword>
<dbReference type="InterPro" id="IPR000595">
    <property type="entry name" value="cNMP-bd_dom"/>
</dbReference>
<feature type="region of interest" description="Disordered" evidence="1">
    <location>
        <begin position="927"/>
        <end position="952"/>
    </location>
</feature>
<feature type="compositionally biased region" description="Polar residues" evidence="1">
    <location>
        <begin position="59"/>
        <end position="69"/>
    </location>
</feature>
<keyword evidence="2" id="KW-0472">Membrane</keyword>
<dbReference type="SUPFAM" id="SSF81324">
    <property type="entry name" value="Voltage-gated potassium channels"/>
    <property type="match status" value="1"/>
</dbReference>
<keyword evidence="5" id="KW-1185">Reference proteome</keyword>
<feature type="compositionally biased region" description="Basic and acidic residues" evidence="1">
    <location>
        <begin position="38"/>
        <end position="54"/>
    </location>
</feature>
<dbReference type="Gene3D" id="1.10.287.70">
    <property type="match status" value="1"/>
</dbReference>
<protein>
    <submittedName>
        <fullName evidence="4">Histone acetyltransferase family protein</fullName>
    </submittedName>
</protein>
<dbReference type="GO" id="GO:0035725">
    <property type="term" value="P:sodium ion transmembrane transport"/>
    <property type="evidence" value="ECO:0007669"/>
    <property type="project" value="TreeGrafter"/>
</dbReference>
<dbReference type="InterPro" id="IPR051413">
    <property type="entry name" value="K/Na_HCN_channel"/>
</dbReference>
<evidence type="ECO:0000259" key="3">
    <source>
        <dbReference type="PROSITE" id="PS50042"/>
    </source>
</evidence>
<dbReference type="KEGG" id="tet:TTHERM_00245310"/>
<evidence type="ECO:0000313" key="4">
    <source>
        <dbReference type="EMBL" id="EAS03515.3"/>
    </source>
</evidence>
<dbReference type="eggNOG" id="KOG0498">
    <property type="taxonomic scope" value="Eukaryota"/>
</dbReference>
<feature type="compositionally biased region" description="Polar residues" evidence="1">
    <location>
        <begin position="943"/>
        <end position="952"/>
    </location>
</feature>
<dbReference type="AlphaFoldDB" id="Q245W8"/>
<dbReference type="Gene3D" id="2.60.120.10">
    <property type="entry name" value="Jelly Rolls"/>
    <property type="match status" value="1"/>
</dbReference>
<feature type="domain" description="Cyclic nucleotide-binding" evidence="3">
    <location>
        <begin position="690"/>
        <end position="751"/>
    </location>
</feature>
<feature type="region of interest" description="Disordered" evidence="1">
    <location>
        <begin position="989"/>
        <end position="1091"/>
    </location>
</feature>
<evidence type="ECO:0000256" key="2">
    <source>
        <dbReference type="SAM" id="Phobius"/>
    </source>
</evidence>
<dbReference type="InterPro" id="IPR018490">
    <property type="entry name" value="cNMP-bd_dom_sf"/>
</dbReference>
<dbReference type="GO" id="GO:0098855">
    <property type="term" value="C:HCN channel complex"/>
    <property type="evidence" value="ECO:0007669"/>
    <property type="project" value="TreeGrafter"/>
</dbReference>
<reference evidence="5" key="1">
    <citation type="journal article" date="2006" name="PLoS Biol.">
        <title>Macronuclear genome sequence of the ciliate Tetrahymena thermophila, a model eukaryote.</title>
        <authorList>
            <person name="Eisen J.A."/>
            <person name="Coyne R.S."/>
            <person name="Wu M."/>
            <person name="Wu D."/>
            <person name="Thiagarajan M."/>
            <person name="Wortman J.R."/>
            <person name="Badger J.H."/>
            <person name="Ren Q."/>
            <person name="Amedeo P."/>
            <person name="Jones K.M."/>
            <person name="Tallon L.J."/>
            <person name="Delcher A.L."/>
            <person name="Salzberg S.L."/>
            <person name="Silva J.C."/>
            <person name="Haas B.J."/>
            <person name="Majoros W.H."/>
            <person name="Farzad M."/>
            <person name="Carlton J.M."/>
            <person name="Smith R.K. Jr."/>
            <person name="Garg J."/>
            <person name="Pearlman R.E."/>
            <person name="Karrer K.M."/>
            <person name="Sun L."/>
            <person name="Manning G."/>
            <person name="Elde N.C."/>
            <person name="Turkewitz A.P."/>
            <person name="Asai D.J."/>
            <person name="Wilkes D.E."/>
            <person name="Wang Y."/>
            <person name="Cai H."/>
            <person name="Collins K."/>
            <person name="Stewart B.A."/>
            <person name="Lee S.R."/>
            <person name="Wilamowska K."/>
            <person name="Weinberg Z."/>
            <person name="Ruzzo W.L."/>
            <person name="Wloga D."/>
            <person name="Gaertig J."/>
            <person name="Frankel J."/>
            <person name="Tsao C.-C."/>
            <person name="Gorovsky M.A."/>
            <person name="Keeling P.J."/>
            <person name="Waller R.F."/>
            <person name="Patron N.J."/>
            <person name="Cherry J.M."/>
            <person name="Stover N.A."/>
            <person name="Krieger C.J."/>
            <person name="del Toro C."/>
            <person name="Ryder H.F."/>
            <person name="Williamson S.C."/>
            <person name="Barbeau R.A."/>
            <person name="Hamilton E.P."/>
            <person name="Orias E."/>
        </authorList>
    </citation>
    <scope>NUCLEOTIDE SEQUENCE [LARGE SCALE GENOMIC DNA]</scope>
    <source>
        <strain evidence="5">SB210</strain>
    </source>
</reference>
<dbReference type="InParanoid" id="Q245W8"/>
<dbReference type="GO" id="GO:0005249">
    <property type="term" value="F:voltage-gated potassium channel activity"/>
    <property type="evidence" value="ECO:0007669"/>
    <property type="project" value="TreeGrafter"/>
</dbReference>
<proteinExistence type="predicted"/>
<dbReference type="RefSeq" id="XP_001023760.3">
    <property type="nucleotide sequence ID" value="XM_001023760.3"/>
</dbReference>
<sequence>MNSSKKSEFAERQNKSMVFNISEHKELNMMNMRKDTPFSVDNSERYDENADSSKHSYHFHQNQGGDSSFIKSLDMQKSQKQDIGSSMHIDDKISINTINLDKKQNTDKDMLGGLKFLDNPNTQKSNVSMSFLRSRSNNTNLFKIKNLGIINGDTKNNAHNDSSMHLGATPLNEDIFKNKNLNGGDDNTRYMVKKNETTKKFQTQIRMVTFILPKMRKFLETKTFSGKVRYLDSNIRMYINDLSDDLQFLMKRKLNFSFFFNILIEFILLILRCLRIDKIPLINPENPIKLIINTIIVAYNCFYLFIMSVEVFFEAHFGSYYNIFNSIATFCWISEMLIQMNTSCYHDNKFVTDRKVIMKIYLKEYFFFEIIPILFEGNKSPNNLVNILLHLPLLLKIKGMMIILQKLEFYILQVLQRPYILTLFKLCMQVVIFGHIIACSWYSLGLIEEHFMEDDECWIQNINQQHLGDANATLPWQTYYLEALYWSFSQIVHNSQEKPVTLLELAYSSTIMLLSSLLFVYLLNSIGEILNEIDKQNEEYKKDLNILNQFMKRKKIDLSLRRRANLSLLNYYQQQSKDKVGQEKEIINKLPEQMQSELLVQSNQKLAKMFPIFYDLFSEDTMVKLYSIMEEEVYAPNQIIFNCDAETLNDNIYLIIKGSVVLYIERGAQGIVRGQENDDAQKLLSNNYIKSEVNINMKKNVQNKKDLVTLKDGETFGLHSFITGTDKIANIMSKKYTHVIKIQRSLFLNIIKENKEDFEKFMELKDKVYLDKNTKIGKKIICYVCKSQEHTFSECNKVQFDKLNPYIIFRHLRNTDQERSKGHHRNPLRSTNSVSLQRNLAYHILQYQEMNDFGSSNCEDYTEQTQSSYYEQQMSQQDMYSKKYEVNNQSIEEKQNSDDETSINYKMGLSHKNNGNNTNSEYVMESANSLKLQKSLKRRESKTNPAGANTPLETFSVAPNQIYGDQLQNQVIETFFGSNAIKEDEEIDYDNHIINSPPRAKKAFSKRDDKKKQTKKTTFQSPAPIQNDRAPLSPQLYHSDDNLNRNQFGMGRESHSDRNIPHSSKLISTNQNIRRGSNNNNGRQKSDSQHNIQSAYGKMDIKKSESKHYHSSLDPTSQLYAQKNDKQGASLLHLHEAGKKDGPQTYMRQGNTMMFNQMIYQQRVESGQYLEMDKDSYIWKIDQQQDFTHYFQYYNLQNVLKRWYQYYLKINRKTKKVKQKSTYTQYAKQTMVSFR</sequence>
<dbReference type="Gene3D" id="1.10.287.630">
    <property type="entry name" value="Helix hairpin bin"/>
    <property type="match status" value="1"/>
</dbReference>
<dbReference type="GeneID" id="7827411"/>
<dbReference type="PANTHER" id="PTHR45689">
    <property type="entry name" value="I[[H]] CHANNEL, ISOFORM E"/>
    <property type="match status" value="1"/>
</dbReference>
<dbReference type="Proteomes" id="UP000009168">
    <property type="component" value="Unassembled WGS sequence"/>
</dbReference>
<gene>
    <name evidence="4" type="ORF">TTHERM_00245310</name>
</gene>
<evidence type="ECO:0000256" key="1">
    <source>
        <dbReference type="SAM" id="MobiDB-lite"/>
    </source>
</evidence>
<dbReference type="SUPFAM" id="SSF51206">
    <property type="entry name" value="cAMP-binding domain-like"/>
    <property type="match status" value="1"/>
</dbReference>
<dbReference type="PROSITE" id="PS50042">
    <property type="entry name" value="CNMP_BINDING_3"/>
    <property type="match status" value="1"/>
</dbReference>
<keyword evidence="2" id="KW-0812">Transmembrane</keyword>
<feature type="transmembrane region" description="Helical" evidence="2">
    <location>
        <begin position="290"/>
        <end position="313"/>
    </location>
</feature>
<dbReference type="GO" id="GO:0003254">
    <property type="term" value="P:regulation of membrane depolarization"/>
    <property type="evidence" value="ECO:0007669"/>
    <property type="project" value="TreeGrafter"/>
</dbReference>
<feature type="compositionally biased region" description="Low complexity" evidence="1">
    <location>
        <begin position="1070"/>
        <end position="1083"/>
    </location>
</feature>
<feature type="region of interest" description="Disordered" evidence="1">
    <location>
        <begin position="38"/>
        <end position="69"/>
    </location>
</feature>
<feature type="transmembrane region" description="Helical" evidence="2">
    <location>
        <begin position="419"/>
        <end position="444"/>
    </location>
</feature>